<organism evidence="7 8">
    <name type="scientific">Piscirickettsia litoralis</name>
    <dbReference type="NCBI Taxonomy" id="1891921"/>
    <lineage>
        <taxon>Bacteria</taxon>
        <taxon>Pseudomonadati</taxon>
        <taxon>Pseudomonadota</taxon>
        <taxon>Gammaproteobacteria</taxon>
        <taxon>Thiotrichales</taxon>
        <taxon>Piscirickettsiaceae</taxon>
        <taxon>Piscirickettsia</taxon>
    </lineage>
</organism>
<evidence type="ECO:0000256" key="4">
    <source>
        <dbReference type="ARBA" id="ARBA00022989"/>
    </source>
</evidence>
<protein>
    <recommendedName>
        <fullName evidence="9">Iron permease</fullName>
    </recommendedName>
</protein>
<feature type="transmembrane region" description="Helical" evidence="6">
    <location>
        <begin position="116"/>
        <end position="140"/>
    </location>
</feature>
<evidence type="ECO:0000256" key="2">
    <source>
        <dbReference type="ARBA" id="ARBA00008333"/>
    </source>
</evidence>
<evidence type="ECO:0008006" key="9">
    <source>
        <dbReference type="Google" id="ProtNLM"/>
    </source>
</evidence>
<evidence type="ECO:0000313" key="8">
    <source>
        <dbReference type="Proteomes" id="UP000094329"/>
    </source>
</evidence>
<name>A0ABX3A5M6_9GAMM</name>
<feature type="transmembrane region" description="Helical" evidence="6">
    <location>
        <begin position="51"/>
        <end position="74"/>
    </location>
</feature>
<keyword evidence="3 6" id="KW-0812">Transmembrane</keyword>
<evidence type="ECO:0000256" key="6">
    <source>
        <dbReference type="SAM" id="Phobius"/>
    </source>
</evidence>
<comment type="similarity">
    <text evidence="2">Belongs to the oxidase-dependent Fe transporter (OFeT) (TC 9.A.10.1) family.</text>
</comment>
<keyword evidence="5 6" id="KW-0472">Membrane</keyword>
<feature type="transmembrane region" description="Helical" evidence="6">
    <location>
        <begin position="182"/>
        <end position="203"/>
    </location>
</feature>
<sequence>MIFMIFNGNFYAAFSSSFWIIPREGTEALLVIIMLCSAFMQSGREDKLPVVYKNCIAALIAGLVLAAGCIWFHSLFTGQGRELSEAFASLIAMAMLLYVNFETFKPNNALHQMSVAALGFMAFISVFRELAETILFYYSLFQGDTAQQAGTFAGLIAGVVLLAAIFWLHKTSSTRWKIVNRFIFNITPLLIFILAVMCIGNAVNAFQESRLLGFTPVNWMFNSNLIHAQASEEYGIALIIFLASTGLLFIKQFYSSLSLLLSYLAKKLLSQTQSAASA</sequence>
<reference evidence="7 8" key="1">
    <citation type="submission" date="2016-08" db="EMBL/GenBank/DDBJ databases">
        <title>Draft genome sequence of Candidatus Piscirickettsia litoralis, from seawater.</title>
        <authorList>
            <person name="Wan X."/>
            <person name="Lee A.J."/>
            <person name="Hou S."/>
            <person name="Donachie S.P."/>
        </authorList>
    </citation>
    <scope>NUCLEOTIDE SEQUENCE [LARGE SCALE GENOMIC DNA]</scope>
    <source>
        <strain evidence="7 8">Y2</strain>
    </source>
</reference>
<gene>
    <name evidence="7" type="ORF">BGC07_14940</name>
</gene>
<keyword evidence="8" id="KW-1185">Reference proteome</keyword>
<dbReference type="Proteomes" id="UP000094329">
    <property type="component" value="Unassembled WGS sequence"/>
</dbReference>
<evidence type="ECO:0000256" key="5">
    <source>
        <dbReference type="ARBA" id="ARBA00023136"/>
    </source>
</evidence>
<dbReference type="PANTHER" id="PTHR31632">
    <property type="entry name" value="IRON TRANSPORTER FTH1"/>
    <property type="match status" value="1"/>
</dbReference>
<evidence type="ECO:0000256" key="3">
    <source>
        <dbReference type="ARBA" id="ARBA00022692"/>
    </source>
</evidence>
<feature type="transmembrane region" description="Helical" evidence="6">
    <location>
        <begin position="234"/>
        <end position="254"/>
    </location>
</feature>
<feature type="transmembrane region" description="Helical" evidence="6">
    <location>
        <begin position="86"/>
        <end position="104"/>
    </location>
</feature>
<evidence type="ECO:0000256" key="1">
    <source>
        <dbReference type="ARBA" id="ARBA00004141"/>
    </source>
</evidence>
<dbReference type="Pfam" id="PF03239">
    <property type="entry name" value="FTR1"/>
    <property type="match status" value="2"/>
</dbReference>
<accession>A0ABX3A5M6</accession>
<evidence type="ECO:0000313" key="7">
    <source>
        <dbReference type="EMBL" id="ODN43944.1"/>
    </source>
</evidence>
<keyword evidence="4 6" id="KW-1133">Transmembrane helix</keyword>
<dbReference type="PANTHER" id="PTHR31632:SF2">
    <property type="entry name" value="PLASMA MEMBRANE IRON PERMEASE"/>
    <property type="match status" value="1"/>
</dbReference>
<comment type="caution">
    <text evidence="7">The sequence shown here is derived from an EMBL/GenBank/DDBJ whole genome shotgun (WGS) entry which is preliminary data.</text>
</comment>
<dbReference type="InterPro" id="IPR004923">
    <property type="entry name" value="FTR1/Fip1/EfeU"/>
</dbReference>
<feature type="transmembrane region" description="Helical" evidence="6">
    <location>
        <begin position="152"/>
        <end position="170"/>
    </location>
</feature>
<proteinExistence type="inferred from homology"/>
<comment type="subcellular location">
    <subcellularLocation>
        <location evidence="1">Membrane</location>
        <topology evidence="1">Multi-pass membrane protein</topology>
    </subcellularLocation>
</comment>
<dbReference type="EMBL" id="MDTU01000001">
    <property type="protein sequence ID" value="ODN43944.1"/>
    <property type="molecule type" value="Genomic_DNA"/>
</dbReference>